<evidence type="ECO:0000259" key="2">
    <source>
        <dbReference type="Pfam" id="PF13778"/>
    </source>
</evidence>
<evidence type="ECO:0000313" key="3">
    <source>
        <dbReference type="EMBL" id="TKC00674.1"/>
    </source>
</evidence>
<dbReference type="Proteomes" id="UP000308181">
    <property type="component" value="Unassembled WGS sequence"/>
</dbReference>
<evidence type="ECO:0000256" key="1">
    <source>
        <dbReference type="ARBA" id="ARBA00022729"/>
    </source>
</evidence>
<feature type="domain" description="DUF4174" evidence="2">
    <location>
        <begin position="42"/>
        <end position="137"/>
    </location>
</feature>
<keyword evidence="1" id="KW-0732">Signal</keyword>
<name>A0A4U1C7N3_9SPHI</name>
<dbReference type="EMBL" id="SWBP01000001">
    <property type="protein sequence ID" value="TKC00674.1"/>
    <property type="molecule type" value="Genomic_DNA"/>
</dbReference>
<organism evidence="3 4">
    <name type="scientific">Pedobacter cryophilus</name>
    <dbReference type="NCBI Taxonomy" id="2571271"/>
    <lineage>
        <taxon>Bacteria</taxon>
        <taxon>Pseudomonadati</taxon>
        <taxon>Bacteroidota</taxon>
        <taxon>Sphingobacteriia</taxon>
        <taxon>Sphingobacteriales</taxon>
        <taxon>Sphingobacteriaceae</taxon>
        <taxon>Pedobacter</taxon>
    </lineage>
</organism>
<dbReference type="InterPro" id="IPR025232">
    <property type="entry name" value="DUF4174"/>
</dbReference>
<sequence>MDEESHLIVFSFNYSHMKPLFFLWLITFGSLNTAFSQSQIYREVLVFAPEGFSEKLEKQVKILKSDSKGLQERDIKLSVYRITSKTLTRYKNLNLSKQNFTFILIGKDGGEKFRSTEVVSLVKLYSLIDAMPMRKYEMRKQ</sequence>
<evidence type="ECO:0000313" key="4">
    <source>
        <dbReference type="Proteomes" id="UP000308181"/>
    </source>
</evidence>
<protein>
    <submittedName>
        <fullName evidence="3">DUF4174 domain-containing protein</fullName>
    </submittedName>
</protein>
<accession>A0A4U1C7N3</accession>
<dbReference type="Pfam" id="PF13778">
    <property type="entry name" value="DUF4174"/>
    <property type="match status" value="1"/>
</dbReference>
<keyword evidence="4" id="KW-1185">Reference proteome</keyword>
<proteinExistence type="predicted"/>
<dbReference type="AlphaFoldDB" id="A0A4U1C7N3"/>
<gene>
    <name evidence="3" type="ORF">FA046_03060</name>
</gene>
<dbReference type="OrthoDB" id="7362103at2"/>
<reference evidence="3 4" key="1">
    <citation type="submission" date="2019-04" db="EMBL/GenBank/DDBJ databases">
        <title>Pedobacter sp. AR-3-17 sp. nov., isolated from Arctic soil.</title>
        <authorList>
            <person name="Dahal R.H."/>
            <person name="Kim D.-U."/>
        </authorList>
    </citation>
    <scope>NUCLEOTIDE SEQUENCE [LARGE SCALE GENOMIC DNA]</scope>
    <source>
        <strain evidence="3 4">AR-3-17</strain>
    </source>
</reference>
<comment type="caution">
    <text evidence="3">The sequence shown here is derived from an EMBL/GenBank/DDBJ whole genome shotgun (WGS) entry which is preliminary data.</text>
</comment>